<reference evidence="3" key="1">
    <citation type="submission" date="2016-11" db="UniProtKB">
        <authorList>
            <consortium name="WormBaseParasite"/>
        </authorList>
    </citation>
    <scope>IDENTIFICATION</scope>
</reference>
<evidence type="ECO:0000313" key="2">
    <source>
        <dbReference type="Proteomes" id="UP000095287"/>
    </source>
</evidence>
<sequence length="255" mass="29613">MLSFCAWPCKKKGAEIKETKKTINDLPPEILREILAYLQHSRKFCRLRCVSRSFWPLVNELATWNISLYAEKGRDGTAKITKAYHSKKFKSPRKLAAIPCNHKTSLVIGSTETTITVTFMDHMTKLLGENLRPSYLQLAFDANNVPHSHWENFFRMFGRYVEYFTICSSEMNAQKFEIFARFFGSLPKLHMLRVSDLHTDDVRSLFQGIANARGTTWFMCVSGRSSLTLLIVSRKPIPRNPFMEYQFDEVIRPIR</sequence>
<dbReference type="WBParaSite" id="L893_g16944.t1">
    <property type="protein sequence ID" value="L893_g16944.t1"/>
    <property type="gene ID" value="L893_g16944"/>
</dbReference>
<dbReference type="Proteomes" id="UP000095287">
    <property type="component" value="Unplaced"/>
</dbReference>
<keyword evidence="2" id="KW-1185">Reference proteome</keyword>
<dbReference type="Gene3D" id="1.20.1280.50">
    <property type="match status" value="1"/>
</dbReference>
<dbReference type="PROSITE" id="PS50181">
    <property type="entry name" value="FBOX"/>
    <property type="match status" value="1"/>
</dbReference>
<feature type="domain" description="F-box" evidence="1">
    <location>
        <begin position="20"/>
        <end position="67"/>
    </location>
</feature>
<dbReference type="AlphaFoldDB" id="A0A1I7YJ52"/>
<protein>
    <submittedName>
        <fullName evidence="3">F-box domain-containing protein</fullName>
    </submittedName>
</protein>
<name>A0A1I7YJ52_9BILA</name>
<evidence type="ECO:0000313" key="3">
    <source>
        <dbReference type="WBParaSite" id="L893_g16944.t1"/>
    </source>
</evidence>
<accession>A0A1I7YJ52</accession>
<dbReference type="SUPFAM" id="SSF81383">
    <property type="entry name" value="F-box domain"/>
    <property type="match status" value="1"/>
</dbReference>
<dbReference type="InterPro" id="IPR036047">
    <property type="entry name" value="F-box-like_dom_sf"/>
</dbReference>
<organism evidence="2 3">
    <name type="scientific">Steinernema glaseri</name>
    <dbReference type="NCBI Taxonomy" id="37863"/>
    <lineage>
        <taxon>Eukaryota</taxon>
        <taxon>Metazoa</taxon>
        <taxon>Ecdysozoa</taxon>
        <taxon>Nematoda</taxon>
        <taxon>Chromadorea</taxon>
        <taxon>Rhabditida</taxon>
        <taxon>Tylenchina</taxon>
        <taxon>Panagrolaimomorpha</taxon>
        <taxon>Strongyloidoidea</taxon>
        <taxon>Steinernematidae</taxon>
        <taxon>Steinernema</taxon>
    </lineage>
</organism>
<dbReference type="Pfam" id="PF12937">
    <property type="entry name" value="F-box-like"/>
    <property type="match status" value="1"/>
</dbReference>
<evidence type="ECO:0000259" key="1">
    <source>
        <dbReference type="PROSITE" id="PS50181"/>
    </source>
</evidence>
<dbReference type="InterPro" id="IPR001810">
    <property type="entry name" value="F-box_dom"/>
</dbReference>
<proteinExistence type="predicted"/>